<dbReference type="Pfam" id="PF24856">
    <property type="entry name" value="AraA_central"/>
    <property type="match status" value="1"/>
</dbReference>
<keyword evidence="4 6" id="KW-0413">Isomerase</keyword>
<evidence type="ECO:0000313" key="11">
    <source>
        <dbReference type="Proteomes" id="UP001595912"/>
    </source>
</evidence>
<keyword evidence="5 6" id="KW-0119">Carbohydrate metabolism</keyword>
<dbReference type="InterPro" id="IPR055390">
    <property type="entry name" value="AraA_central"/>
</dbReference>
<evidence type="ECO:0000256" key="2">
    <source>
        <dbReference type="ARBA" id="ARBA00022935"/>
    </source>
</evidence>
<protein>
    <recommendedName>
        <fullName evidence="6">L-arabinose isomerase</fullName>
        <ecNumber evidence="6">5.3.1.4</ecNumber>
    </recommendedName>
</protein>
<dbReference type="Pfam" id="PF11762">
    <property type="entry name" value="Arabinose_Iso_C"/>
    <property type="match status" value="1"/>
</dbReference>
<name>A0ABV9W7B8_9ACTN</name>
<evidence type="ECO:0000259" key="9">
    <source>
        <dbReference type="Pfam" id="PF24856"/>
    </source>
</evidence>
<comment type="catalytic activity">
    <reaction evidence="6">
        <text>beta-L-arabinopyranose = L-ribulose</text>
        <dbReference type="Rhea" id="RHEA:14821"/>
        <dbReference type="ChEBI" id="CHEBI:16880"/>
        <dbReference type="ChEBI" id="CHEBI:40886"/>
        <dbReference type="EC" id="5.3.1.4"/>
    </reaction>
</comment>
<comment type="cofactor">
    <cofactor evidence="6">
        <name>Mn(2+)</name>
        <dbReference type="ChEBI" id="CHEBI:29035"/>
    </cofactor>
    <text evidence="6">Binds 1 Mn(2+) ion per subunit.</text>
</comment>
<evidence type="ECO:0000256" key="1">
    <source>
        <dbReference type="ARBA" id="ARBA00022723"/>
    </source>
</evidence>
<dbReference type="InterPro" id="IPR038583">
    <property type="entry name" value="AraA_N_sf"/>
</dbReference>
<gene>
    <name evidence="6 10" type="primary">araA</name>
    <name evidence="10" type="ORF">ACFPIJ_42020</name>
</gene>
<feature type="domain" description="L-arabinose isomerase C-terminal" evidence="8">
    <location>
        <begin position="320"/>
        <end position="463"/>
    </location>
</feature>
<keyword evidence="1 6" id="KW-0479">Metal-binding</keyword>
<evidence type="ECO:0000313" key="10">
    <source>
        <dbReference type="EMBL" id="MFC5004393.1"/>
    </source>
</evidence>
<keyword evidence="3 6" id="KW-0464">Manganese</keyword>
<organism evidence="10 11">
    <name type="scientific">Dactylosporangium cerinum</name>
    <dbReference type="NCBI Taxonomy" id="1434730"/>
    <lineage>
        <taxon>Bacteria</taxon>
        <taxon>Bacillati</taxon>
        <taxon>Actinomycetota</taxon>
        <taxon>Actinomycetes</taxon>
        <taxon>Micromonosporales</taxon>
        <taxon>Micromonosporaceae</taxon>
        <taxon>Dactylosporangium</taxon>
    </lineage>
</organism>
<comment type="caution">
    <text evidence="10">The sequence shown here is derived from an EMBL/GenBank/DDBJ whole genome shotgun (WGS) entry which is preliminary data.</text>
</comment>
<feature type="domain" description="L-arabinose isomerase N-terminal" evidence="7">
    <location>
        <begin position="4"/>
        <end position="169"/>
    </location>
</feature>
<feature type="binding site" evidence="6">
    <location>
        <position position="441"/>
    </location>
    <ligand>
        <name>Mn(2+)</name>
        <dbReference type="ChEBI" id="CHEBI:29035"/>
    </ligand>
</feature>
<dbReference type="Gene3D" id="3.40.50.10940">
    <property type="match status" value="1"/>
</dbReference>
<comment type="function">
    <text evidence="6">Catalyzes the conversion of L-arabinose to L-ribulose.</text>
</comment>
<comment type="similarity">
    <text evidence="6">Belongs to the arabinose isomerase family.</text>
</comment>
<dbReference type="InterPro" id="IPR024664">
    <property type="entry name" value="Ara_Isoase_C"/>
</dbReference>
<dbReference type="InterPro" id="IPR004216">
    <property type="entry name" value="Fuc/Ara_isomerase_C"/>
</dbReference>
<keyword evidence="2 6" id="KW-0054">Arabinose catabolism</keyword>
<proteinExistence type="inferred from homology"/>
<dbReference type="PANTHER" id="PTHR38464">
    <property type="entry name" value="L-ARABINOSE ISOMERASE"/>
    <property type="match status" value="1"/>
</dbReference>
<evidence type="ECO:0000256" key="3">
    <source>
        <dbReference type="ARBA" id="ARBA00023211"/>
    </source>
</evidence>
<feature type="binding site" evidence="6">
    <location>
        <position position="300"/>
    </location>
    <ligand>
        <name>Mn(2+)</name>
        <dbReference type="ChEBI" id="CHEBI:29035"/>
    </ligand>
</feature>
<dbReference type="Pfam" id="PF02610">
    <property type="entry name" value="AraA_N"/>
    <property type="match status" value="1"/>
</dbReference>
<dbReference type="Proteomes" id="UP001595912">
    <property type="component" value="Unassembled WGS sequence"/>
</dbReference>
<reference evidence="11" key="1">
    <citation type="journal article" date="2019" name="Int. J. Syst. Evol. Microbiol.">
        <title>The Global Catalogue of Microorganisms (GCM) 10K type strain sequencing project: providing services to taxonomists for standard genome sequencing and annotation.</title>
        <authorList>
            <consortium name="The Broad Institute Genomics Platform"/>
            <consortium name="The Broad Institute Genome Sequencing Center for Infectious Disease"/>
            <person name="Wu L."/>
            <person name="Ma J."/>
        </authorList>
    </citation>
    <scope>NUCLEOTIDE SEQUENCE [LARGE SCALE GENOMIC DNA]</scope>
    <source>
        <strain evidence="11">CGMCC 4.7152</strain>
    </source>
</reference>
<dbReference type="EC" id="5.3.1.4" evidence="6"/>
<evidence type="ECO:0000256" key="6">
    <source>
        <dbReference type="HAMAP-Rule" id="MF_00519"/>
    </source>
</evidence>
<comment type="pathway">
    <text evidence="6">Carbohydrate degradation; L-arabinose degradation via L-ribulose; D-xylulose 5-phosphate from L-arabinose (bacterial route): step 1/3.</text>
</comment>
<dbReference type="NCBIfam" id="NF002795">
    <property type="entry name" value="PRK02929.1"/>
    <property type="match status" value="1"/>
</dbReference>
<dbReference type="HAMAP" id="MF_00519">
    <property type="entry name" value="Arabinose_Isome"/>
    <property type="match status" value="1"/>
</dbReference>
<evidence type="ECO:0000256" key="5">
    <source>
        <dbReference type="ARBA" id="ARBA00023277"/>
    </source>
</evidence>
<dbReference type="InterPro" id="IPR055389">
    <property type="entry name" value="AraA_N"/>
</dbReference>
<feature type="domain" description="L-arabinose isomerase central" evidence="9">
    <location>
        <begin position="173"/>
        <end position="317"/>
    </location>
</feature>
<evidence type="ECO:0000259" key="8">
    <source>
        <dbReference type="Pfam" id="PF11762"/>
    </source>
</evidence>
<dbReference type="SUPFAM" id="SSF50443">
    <property type="entry name" value="FucI/AraA C-terminal domain-like"/>
    <property type="match status" value="1"/>
</dbReference>
<dbReference type="RefSeq" id="WP_380124243.1">
    <property type="nucleotide sequence ID" value="NZ_JBHSIU010000060.1"/>
</dbReference>
<keyword evidence="11" id="KW-1185">Reference proteome</keyword>
<sequence>MTHEVWFLTGSQGLYGPETLDQVAAQSRQLAATLDESPDIAVRVVWKPVLTSAGDILRTCLEANADPQVVGVVAWMHTFSPAKMWISGLDALRTPLLHLHTQANVALPWADIDMDFMNLNQAAHGDREFGYIQSRLGVARKTVAGHVTDPRVTARIGAWARAAAGWTEMRSLRLARFGDNMRDVAVTEGDKVEAQLRFGVSVNTYGVNDLVEAVDATLDADVENLVKEYHDTYRVSDALKSDRADSLRYAARIELGLRTFLDAGGFKAFTTNFEDLGGLRQLPGLAVQRLMADGYGFGGEGDWKTSVLVRTLKAMSPGGGTSFMEDYTYDLTPGNEVILGAHMLEVCPSIALDTPSCEIHPLGIGGREDPVRLVFDATPGPAVVLGLADLGERFRLVANEIDVVAPTAPLPKLPVARAVWKPRPDLSTSAESWLTAGGPHHTVLSFAVGTEELQDLADMTGTELLVIDGDTTVRQFAKEVRWNQAYHRLARGF</sequence>
<dbReference type="GO" id="GO:0008733">
    <property type="term" value="F:L-arabinose isomerase activity"/>
    <property type="evidence" value="ECO:0007669"/>
    <property type="project" value="UniProtKB-EC"/>
</dbReference>
<dbReference type="EMBL" id="JBHSIU010000060">
    <property type="protein sequence ID" value="MFC5004393.1"/>
    <property type="molecule type" value="Genomic_DNA"/>
</dbReference>
<dbReference type="InterPro" id="IPR003762">
    <property type="entry name" value="Lara_isomerase"/>
</dbReference>
<dbReference type="PIRSF" id="PIRSF001478">
    <property type="entry name" value="L-ara_isomerase"/>
    <property type="match status" value="1"/>
</dbReference>
<feature type="binding site" evidence="6">
    <location>
        <position position="342"/>
    </location>
    <ligand>
        <name>Mn(2+)</name>
        <dbReference type="ChEBI" id="CHEBI:29035"/>
    </ligand>
</feature>
<dbReference type="InterPro" id="IPR009015">
    <property type="entry name" value="Fucose_isomerase_N/cen_sf"/>
</dbReference>
<evidence type="ECO:0000256" key="4">
    <source>
        <dbReference type="ARBA" id="ARBA00023235"/>
    </source>
</evidence>
<evidence type="ECO:0000259" key="7">
    <source>
        <dbReference type="Pfam" id="PF02610"/>
    </source>
</evidence>
<dbReference type="PANTHER" id="PTHR38464:SF1">
    <property type="entry name" value="L-ARABINOSE ISOMERASE"/>
    <property type="match status" value="1"/>
</dbReference>
<dbReference type="SUPFAM" id="SSF53743">
    <property type="entry name" value="FucI/AraA N-terminal and middle domains"/>
    <property type="match status" value="1"/>
</dbReference>
<feature type="binding site" evidence="6">
    <location>
        <position position="325"/>
    </location>
    <ligand>
        <name>Mn(2+)</name>
        <dbReference type="ChEBI" id="CHEBI:29035"/>
    </ligand>
</feature>
<accession>A0ABV9W7B8</accession>